<dbReference type="OrthoDB" id="389074at2"/>
<dbReference type="InterPro" id="IPR015424">
    <property type="entry name" value="PyrdxlP-dep_Trfase"/>
</dbReference>
<dbReference type="PANTHER" id="PTHR21152">
    <property type="entry name" value="AMINOTRANSFERASE CLASS V"/>
    <property type="match status" value="1"/>
</dbReference>
<dbReference type="GO" id="GO:0008453">
    <property type="term" value="F:alanine-glyoxylate transaminase activity"/>
    <property type="evidence" value="ECO:0007669"/>
    <property type="project" value="TreeGrafter"/>
</dbReference>
<feature type="domain" description="Aminotransferase class V" evidence="5">
    <location>
        <begin position="97"/>
        <end position="330"/>
    </location>
</feature>
<dbReference type="Gene3D" id="3.90.1150.10">
    <property type="entry name" value="Aspartate Aminotransferase, domain 1"/>
    <property type="match status" value="1"/>
</dbReference>
<dbReference type="PANTHER" id="PTHR21152:SF40">
    <property type="entry name" value="ALANINE--GLYOXYLATE AMINOTRANSFERASE"/>
    <property type="match status" value="1"/>
</dbReference>
<dbReference type="InterPro" id="IPR000192">
    <property type="entry name" value="Aminotrans_V_dom"/>
</dbReference>
<evidence type="ECO:0000256" key="3">
    <source>
        <dbReference type="ARBA" id="ARBA00022898"/>
    </source>
</evidence>
<dbReference type="GO" id="GO:0004760">
    <property type="term" value="F:L-serine-pyruvate transaminase activity"/>
    <property type="evidence" value="ECO:0007669"/>
    <property type="project" value="TreeGrafter"/>
</dbReference>
<dbReference type="InterPro" id="IPR015421">
    <property type="entry name" value="PyrdxlP-dep_Trfase_major"/>
</dbReference>
<name>A0A0P6YXL2_9CHLR</name>
<dbReference type="STRING" id="229921.ADN01_03565"/>
<evidence type="ECO:0000259" key="5">
    <source>
        <dbReference type="Pfam" id="PF00266"/>
    </source>
</evidence>
<evidence type="ECO:0000256" key="1">
    <source>
        <dbReference type="ARBA" id="ARBA00001933"/>
    </source>
</evidence>
<feature type="binding site" evidence="4">
    <location>
        <position position="340"/>
    </location>
    <ligand>
        <name>substrate</name>
    </ligand>
</feature>
<dbReference type="EMBL" id="LGCM01000014">
    <property type="protein sequence ID" value="KPL89958.1"/>
    <property type="molecule type" value="Genomic_DNA"/>
</dbReference>
<keyword evidence="7" id="KW-1185">Reference proteome</keyword>
<dbReference type="Pfam" id="PF00266">
    <property type="entry name" value="Aminotran_5"/>
    <property type="match status" value="1"/>
</dbReference>
<dbReference type="AlphaFoldDB" id="A0A0P6YXL2"/>
<dbReference type="PIRSF" id="PIRSF000524">
    <property type="entry name" value="SPT"/>
    <property type="match status" value="1"/>
</dbReference>
<evidence type="ECO:0000313" key="6">
    <source>
        <dbReference type="EMBL" id="KPL89958.1"/>
    </source>
</evidence>
<reference evidence="6 7" key="1">
    <citation type="submission" date="2015-07" db="EMBL/GenBank/DDBJ databases">
        <title>Genome sequence of Levilinea saccharolytica DSM 16555.</title>
        <authorList>
            <person name="Hemp J."/>
            <person name="Ward L.M."/>
            <person name="Pace L.A."/>
            <person name="Fischer W.W."/>
        </authorList>
    </citation>
    <scope>NUCLEOTIDE SEQUENCE [LARGE SCALE GENOMIC DNA]</scope>
    <source>
        <strain evidence="6 7">KIBI-1</strain>
    </source>
</reference>
<dbReference type="RefSeq" id="WP_062416864.1">
    <property type="nucleotide sequence ID" value="NZ_DF967974.1"/>
</dbReference>
<protein>
    <recommendedName>
        <fullName evidence="5">Aminotransferase class V domain-containing protein</fullName>
    </recommendedName>
</protein>
<comment type="caution">
    <text evidence="6">The sequence shown here is derived from an EMBL/GenBank/DDBJ whole genome shotgun (WGS) entry which is preliminary data.</text>
</comment>
<evidence type="ECO:0000313" key="7">
    <source>
        <dbReference type="Proteomes" id="UP000050501"/>
    </source>
</evidence>
<gene>
    <name evidence="6" type="ORF">ADN01_03565</name>
</gene>
<dbReference type="SUPFAM" id="SSF53383">
    <property type="entry name" value="PLP-dependent transferases"/>
    <property type="match status" value="1"/>
</dbReference>
<evidence type="ECO:0000256" key="4">
    <source>
        <dbReference type="PIRSR" id="PIRSR000524-1"/>
    </source>
</evidence>
<sequence length="365" mass="38981">MARFVFPTPLMSPSFSPGSGDIAPEVLAAQARPALPCPGGELDALLQSLAERMQPLLGTARPVYFLGSSASGLMEAAVRNLVEGTLLVSVGGPAGERWARVAAGCGRTVERLEVDWGETLSAEKLAAALQAQPYPAVALTHHETATGTLNPVAEWAEAVRQASPDTLILVDAASSLGGLPVEMDAWGADFVLGVSQHALNVPPGLGIFSVSARALERAAQVAGRGWYFDLLTLERQRLRDQTQDCPPLGLLYALDVQLDRMQAEGLTLRWARHAALGQRLREWAESRGMPLLAPAAAQSPLVSCLQNRLGLDVAALNRYLQPRGLRVGQGVGMLRDRTIRVAHGGELQLHDLEALLNAFDSFLTQ</sequence>
<organism evidence="6 7">
    <name type="scientific">Levilinea saccharolytica</name>
    <dbReference type="NCBI Taxonomy" id="229921"/>
    <lineage>
        <taxon>Bacteria</taxon>
        <taxon>Bacillati</taxon>
        <taxon>Chloroflexota</taxon>
        <taxon>Anaerolineae</taxon>
        <taxon>Anaerolineales</taxon>
        <taxon>Anaerolineaceae</taxon>
        <taxon>Levilinea</taxon>
    </lineage>
</organism>
<evidence type="ECO:0000256" key="2">
    <source>
        <dbReference type="ARBA" id="ARBA00009236"/>
    </source>
</evidence>
<comment type="similarity">
    <text evidence="2">Belongs to the class-V pyridoxal-phosphate-dependent aminotransferase family.</text>
</comment>
<accession>A0A0P6YXL2</accession>
<dbReference type="GO" id="GO:0019265">
    <property type="term" value="P:glycine biosynthetic process, by transamination of glyoxylate"/>
    <property type="evidence" value="ECO:0007669"/>
    <property type="project" value="TreeGrafter"/>
</dbReference>
<dbReference type="Proteomes" id="UP000050501">
    <property type="component" value="Unassembled WGS sequence"/>
</dbReference>
<dbReference type="InterPro" id="IPR015422">
    <property type="entry name" value="PyrdxlP-dep_Trfase_small"/>
</dbReference>
<dbReference type="InterPro" id="IPR024169">
    <property type="entry name" value="SP_NH2Trfase/AEP_transaminase"/>
</dbReference>
<dbReference type="Gene3D" id="3.40.640.10">
    <property type="entry name" value="Type I PLP-dependent aspartate aminotransferase-like (Major domain)"/>
    <property type="match status" value="1"/>
</dbReference>
<keyword evidence="3" id="KW-0663">Pyridoxal phosphate</keyword>
<comment type="cofactor">
    <cofactor evidence="1">
        <name>pyridoxal 5'-phosphate</name>
        <dbReference type="ChEBI" id="CHEBI:597326"/>
    </cofactor>
</comment>
<proteinExistence type="inferred from homology"/>